<gene>
    <name evidence="2" type="ORF">KSX_27340</name>
</gene>
<dbReference type="Proteomes" id="UP000612362">
    <property type="component" value="Unassembled WGS sequence"/>
</dbReference>
<evidence type="ECO:0000313" key="3">
    <source>
        <dbReference type="Proteomes" id="UP000612362"/>
    </source>
</evidence>
<protein>
    <recommendedName>
        <fullName evidence="1">DUF559 domain-containing protein</fullName>
    </recommendedName>
</protein>
<dbReference type="InterPro" id="IPR007569">
    <property type="entry name" value="DUF559"/>
</dbReference>
<dbReference type="EMBL" id="BNJF01000001">
    <property type="protein sequence ID" value="GHO44571.1"/>
    <property type="molecule type" value="Genomic_DNA"/>
</dbReference>
<reference evidence="2" key="1">
    <citation type="submission" date="2020-10" db="EMBL/GenBank/DDBJ databases">
        <title>Taxonomic study of unclassified bacteria belonging to the class Ktedonobacteria.</title>
        <authorList>
            <person name="Yabe S."/>
            <person name="Wang C.M."/>
            <person name="Zheng Y."/>
            <person name="Sakai Y."/>
            <person name="Cavaletti L."/>
            <person name="Monciardini P."/>
            <person name="Donadio S."/>
        </authorList>
    </citation>
    <scope>NUCLEOTIDE SEQUENCE</scope>
    <source>
        <strain evidence="2">SOSP1-1</strain>
    </source>
</reference>
<name>A0A8J3HWL1_9CHLR</name>
<comment type="caution">
    <text evidence="2">The sequence shown here is derived from an EMBL/GenBank/DDBJ whole genome shotgun (WGS) entry which is preliminary data.</text>
</comment>
<dbReference type="Pfam" id="PF04480">
    <property type="entry name" value="DUF559"/>
    <property type="match status" value="1"/>
</dbReference>
<dbReference type="RefSeq" id="WP_220193952.1">
    <property type="nucleotide sequence ID" value="NZ_BNJF01000001.1"/>
</dbReference>
<sequence length="64" mass="7471">MRENGGIFEVDGEVYHSTAAKDHDRDRHFPSYGIRVVERYTANQCYTDTETVAREFLDFLKQNA</sequence>
<evidence type="ECO:0000259" key="1">
    <source>
        <dbReference type="Pfam" id="PF04480"/>
    </source>
</evidence>
<keyword evidence="3" id="KW-1185">Reference proteome</keyword>
<evidence type="ECO:0000313" key="2">
    <source>
        <dbReference type="EMBL" id="GHO44571.1"/>
    </source>
</evidence>
<organism evidence="2 3">
    <name type="scientific">Ktedonospora formicarum</name>
    <dbReference type="NCBI Taxonomy" id="2778364"/>
    <lineage>
        <taxon>Bacteria</taxon>
        <taxon>Bacillati</taxon>
        <taxon>Chloroflexota</taxon>
        <taxon>Ktedonobacteria</taxon>
        <taxon>Ktedonobacterales</taxon>
        <taxon>Ktedonobacteraceae</taxon>
        <taxon>Ktedonospora</taxon>
    </lineage>
</organism>
<accession>A0A8J3HWL1</accession>
<proteinExistence type="predicted"/>
<feature type="domain" description="DUF559" evidence="1">
    <location>
        <begin position="7"/>
        <end position="60"/>
    </location>
</feature>
<dbReference type="AlphaFoldDB" id="A0A8J3HWL1"/>